<proteinExistence type="predicted"/>
<dbReference type="RefSeq" id="WP_136930613.1">
    <property type="nucleotide sequence ID" value="NZ_SSMQ01000019.1"/>
</dbReference>
<dbReference type="EMBL" id="SSMQ01000019">
    <property type="protein sequence ID" value="TKD06473.1"/>
    <property type="molecule type" value="Genomic_DNA"/>
</dbReference>
<comment type="caution">
    <text evidence="1">The sequence shown here is derived from an EMBL/GenBank/DDBJ whole genome shotgun (WGS) entry which is preliminary data.</text>
</comment>
<reference evidence="1 2" key="1">
    <citation type="submission" date="2019-04" db="EMBL/GenBank/DDBJ databases">
        <authorList>
            <person name="Li Y."/>
            <person name="Wang J."/>
        </authorList>
    </citation>
    <scope>NUCLEOTIDE SEQUENCE [LARGE SCALE GENOMIC DNA]</scope>
    <source>
        <strain evidence="1 2">DSM 14668</strain>
    </source>
</reference>
<gene>
    <name evidence="1" type="ORF">E8A74_19860</name>
</gene>
<name>A0A4U1JD43_9BACT</name>
<organism evidence="1 2">
    <name type="scientific">Polyangium fumosum</name>
    <dbReference type="NCBI Taxonomy" id="889272"/>
    <lineage>
        <taxon>Bacteria</taxon>
        <taxon>Pseudomonadati</taxon>
        <taxon>Myxococcota</taxon>
        <taxon>Polyangia</taxon>
        <taxon>Polyangiales</taxon>
        <taxon>Polyangiaceae</taxon>
        <taxon>Polyangium</taxon>
    </lineage>
</organism>
<evidence type="ECO:0000313" key="2">
    <source>
        <dbReference type="Proteomes" id="UP000309215"/>
    </source>
</evidence>
<protein>
    <submittedName>
        <fullName evidence="1">Uncharacterized protein</fullName>
    </submittedName>
</protein>
<evidence type="ECO:0000313" key="1">
    <source>
        <dbReference type="EMBL" id="TKD06473.1"/>
    </source>
</evidence>
<sequence>MIDSTKTHRRGISCQITAFEVLDAPTDPDVPPRKWMAVATAHVYDPNIVVPPLTPAQTVLAGETMRVISSRSYADTEAEAMAIALQGLLFELTASGFSATTT</sequence>
<accession>A0A4U1JD43</accession>
<dbReference type="Proteomes" id="UP000309215">
    <property type="component" value="Unassembled WGS sequence"/>
</dbReference>
<dbReference type="AlphaFoldDB" id="A0A4U1JD43"/>
<keyword evidence="2" id="KW-1185">Reference proteome</keyword>